<evidence type="ECO:0000256" key="1">
    <source>
        <dbReference type="SAM" id="SignalP"/>
    </source>
</evidence>
<proteinExistence type="predicted"/>
<keyword evidence="3" id="KW-1185">Reference proteome</keyword>
<evidence type="ECO:0000313" key="2">
    <source>
        <dbReference type="EMBL" id="EYC44130.1"/>
    </source>
</evidence>
<sequence length="86" mass="9647">MSLPLHLIALFFYQSVSSSLTLYRFVKSKSSLCQRLECQKITVLRSFHVGIQYCNVLGSCRTVSVTLLNPPEVLSCNGLIPLRLQS</sequence>
<protein>
    <recommendedName>
        <fullName evidence="4">Secreted protein</fullName>
    </recommendedName>
</protein>
<comment type="caution">
    <text evidence="2">The sequence shown here is derived from an EMBL/GenBank/DDBJ whole genome shotgun (WGS) entry which is preliminary data.</text>
</comment>
<keyword evidence="1" id="KW-0732">Signal</keyword>
<accession>A0A016WWU2</accession>
<feature type="chain" id="PRO_5001491730" description="Secreted protein" evidence="1">
    <location>
        <begin position="19"/>
        <end position="86"/>
    </location>
</feature>
<evidence type="ECO:0000313" key="3">
    <source>
        <dbReference type="Proteomes" id="UP000024635"/>
    </source>
</evidence>
<dbReference type="EMBL" id="JARK01000071">
    <property type="protein sequence ID" value="EYC44130.1"/>
    <property type="molecule type" value="Genomic_DNA"/>
</dbReference>
<evidence type="ECO:0008006" key="4">
    <source>
        <dbReference type="Google" id="ProtNLM"/>
    </source>
</evidence>
<gene>
    <name evidence="2" type="primary">Acey_s0471.g2048</name>
    <name evidence="2" type="ORF">Y032_0471g2048</name>
</gene>
<dbReference type="AlphaFoldDB" id="A0A016WWU2"/>
<dbReference type="Proteomes" id="UP000024635">
    <property type="component" value="Unassembled WGS sequence"/>
</dbReference>
<reference evidence="3" key="1">
    <citation type="journal article" date="2015" name="Nat. Genet.">
        <title>The genome and transcriptome of the zoonotic hookworm Ancylostoma ceylanicum identify infection-specific gene families.</title>
        <authorList>
            <person name="Schwarz E.M."/>
            <person name="Hu Y."/>
            <person name="Antoshechkin I."/>
            <person name="Miller M.M."/>
            <person name="Sternberg P.W."/>
            <person name="Aroian R.V."/>
        </authorList>
    </citation>
    <scope>NUCLEOTIDE SEQUENCE</scope>
    <source>
        <strain evidence="3">HY135</strain>
    </source>
</reference>
<feature type="signal peptide" evidence="1">
    <location>
        <begin position="1"/>
        <end position="18"/>
    </location>
</feature>
<organism evidence="2 3">
    <name type="scientific">Ancylostoma ceylanicum</name>
    <dbReference type="NCBI Taxonomy" id="53326"/>
    <lineage>
        <taxon>Eukaryota</taxon>
        <taxon>Metazoa</taxon>
        <taxon>Ecdysozoa</taxon>
        <taxon>Nematoda</taxon>
        <taxon>Chromadorea</taxon>
        <taxon>Rhabditida</taxon>
        <taxon>Rhabditina</taxon>
        <taxon>Rhabditomorpha</taxon>
        <taxon>Strongyloidea</taxon>
        <taxon>Ancylostomatidae</taxon>
        <taxon>Ancylostomatinae</taxon>
        <taxon>Ancylostoma</taxon>
    </lineage>
</organism>
<name>A0A016WWU2_9BILA</name>